<dbReference type="Bgee" id="ENSLACG00000012871">
    <property type="expression patterns" value="Expressed in pectoral fin and 3 other cell types or tissues"/>
</dbReference>
<dbReference type="EMBL" id="AFYH01143457">
    <property type="status" value="NOT_ANNOTATED_CDS"/>
    <property type="molecule type" value="Genomic_DNA"/>
</dbReference>
<dbReference type="GO" id="GO:0005911">
    <property type="term" value="C:cell-cell junction"/>
    <property type="evidence" value="ECO:0007669"/>
    <property type="project" value="TreeGrafter"/>
</dbReference>
<dbReference type="PROSITE" id="PS50835">
    <property type="entry name" value="IG_LIKE"/>
    <property type="match status" value="4"/>
</dbReference>
<evidence type="ECO:0000256" key="6">
    <source>
        <dbReference type="SAM" id="Phobius"/>
    </source>
</evidence>
<dbReference type="PANTHER" id="PTHR11640">
    <property type="entry name" value="NEPHRIN"/>
    <property type="match status" value="1"/>
</dbReference>
<feature type="domain" description="Ig-like" evidence="7">
    <location>
        <begin position="108"/>
        <end position="211"/>
    </location>
</feature>
<dbReference type="CDD" id="cd00098">
    <property type="entry name" value="IgC1"/>
    <property type="match status" value="1"/>
</dbReference>
<evidence type="ECO:0000256" key="1">
    <source>
        <dbReference type="ARBA" id="ARBA00004479"/>
    </source>
</evidence>
<dbReference type="PANTHER" id="PTHR11640:SF148">
    <property type="entry name" value="CD166 ANTIGEN HOMOLOG A"/>
    <property type="match status" value="1"/>
</dbReference>
<evidence type="ECO:0000259" key="7">
    <source>
        <dbReference type="PROSITE" id="PS50835"/>
    </source>
</evidence>
<evidence type="ECO:0000256" key="5">
    <source>
        <dbReference type="ARBA" id="ARBA00023319"/>
    </source>
</evidence>
<dbReference type="Proteomes" id="UP000008672">
    <property type="component" value="Unassembled WGS sequence"/>
</dbReference>
<dbReference type="EMBL" id="AFYH01143454">
    <property type="status" value="NOT_ANNOTATED_CDS"/>
    <property type="molecule type" value="Genomic_DNA"/>
</dbReference>
<dbReference type="Ensembl" id="ENSLACT00000014724.1">
    <property type="protein sequence ID" value="ENSLACP00000014623.1"/>
    <property type="gene ID" value="ENSLACG00000012871.1"/>
</dbReference>
<keyword evidence="4" id="KW-0325">Glycoprotein</keyword>
<sequence length="530" mass="58749">SVKALYGETIDIPCPVKPAGGLIFNKWKYETTSSEIVYLVTRNIQKNEISYEDVPDYKDRLSLTADHALHIKEARVDDEKEFTCMLSTFEDIYEAPSLIHVFSRPTKPNITNLATNLDTRKLIQVGYCISEGGYPKGILTWFKNGHSLEANEKILAEITFKTEEDQASKLYTISSTLKVQATKEDIGASYTCQVTFSLPTGEETDMSDPVTIDVHYPTEKVKIEVISPTGNIKEGDTVILKCSEDGNPPIQDFNLYINGEENGKISTLNLTDIQRFASGEYKCSLPGSPEPIESSVDIDVHYLDITLNSSSSTALVGDSVDVLCTALSNKGPIHTSWVKDEKPISPPDFTNLQFKDNGNYVCKANVKEVKGLKKNISFNLLVEGKPSVKLSKQVNKDGKSKTITCTVNGFPKPEVMWNAMGVNIIYTCINQLANETEEQAKLHSNLLILCRVSIVLGCNKYSQFHCIWSRFSVEKLLCPYCQNACVVSDKSDGEEKVNDQAKVIVGVVVGLLLAAVIAGLIYWLYTKKSK</sequence>
<evidence type="ECO:0000256" key="3">
    <source>
        <dbReference type="ARBA" id="ARBA00023157"/>
    </source>
</evidence>
<dbReference type="HOGENOM" id="CLU_028888_2_0_1"/>
<dbReference type="InterPro" id="IPR013783">
    <property type="entry name" value="Ig-like_fold"/>
</dbReference>
<evidence type="ECO:0000313" key="8">
    <source>
        <dbReference type="Ensembl" id="ENSLACP00000014623.1"/>
    </source>
</evidence>
<dbReference type="GO" id="GO:0098609">
    <property type="term" value="P:cell-cell adhesion"/>
    <property type="evidence" value="ECO:0007669"/>
    <property type="project" value="TreeGrafter"/>
</dbReference>
<dbReference type="EMBL" id="AFYH01143456">
    <property type="status" value="NOT_ANNOTATED_CDS"/>
    <property type="molecule type" value="Genomic_DNA"/>
</dbReference>
<dbReference type="AlphaFoldDB" id="H3AYA2"/>
<feature type="domain" description="Ig-like" evidence="7">
    <location>
        <begin position="386"/>
        <end position="466"/>
    </location>
</feature>
<dbReference type="GO" id="GO:0050839">
    <property type="term" value="F:cell adhesion molecule binding"/>
    <property type="evidence" value="ECO:0007669"/>
    <property type="project" value="TreeGrafter"/>
</dbReference>
<evidence type="ECO:0000313" key="9">
    <source>
        <dbReference type="Proteomes" id="UP000008672"/>
    </source>
</evidence>
<dbReference type="eggNOG" id="ENOG502RMQM">
    <property type="taxonomic scope" value="Eukaryota"/>
</dbReference>
<dbReference type="InterPro" id="IPR007110">
    <property type="entry name" value="Ig-like_dom"/>
</dbReference>
<reference evidence="8" key="2">
    <citation type="submission" date="2025-08" db="UniProtKB">
        <authorList>
            <consortium name="Ensembl"/>
        </authorList>
    </citation>
    <scope>IDENTIFICATION</scope>
</reference>
<reference evidence="8" key="3">
    <citation type="submission" date="2025-09" db="UniProtKB">
        <authorList>
            <consortium name="Ensembl"/>
        </authorList>
    </citation>
    <scope>IDENTIFICATION</scope>
</reference>
<name>H3AYA2_LATCH</name>
<feature type="transmembrane region" description="Helical" evidence="6">
    <location>
        <begin position="503"/>
        <end position="525"/>
    </location>
</feature>
<dbReference type="SUPFAM" id="SSF48726">
    <property type="entry name" value="Immunoglobulin"/>
    <property type="match status" value="4"/>
</dbReference>
<keyword evidence="6" id="KW-0812">Transmembrane</keyword>
<comment type="subcellular location">
    <subcellularLocation>
        <location evidence="1">Membrane</location>
        <topology evidence="1">Single-pass type I membrane protein</topology>
    </subcellularLocation>
</comment>
<evidence type="ECO:0000256" key="2">
    <source>
        <dbReference type="ARBA" id="ARBA00023136"/>
    </source>
</evidence>
<dbReference type="Gene3D" id="2.60.40.10">
    <property type="entry name" value="Immunoglobulins"/>
    <property type="match status" value="5"/>
</dbReference>
<dbReference type="EMBL" id="AFYH01143455">
    <property type="status" value="NOT_ANNOTATED_CDS"/>
    <property type="molecule type" value="Genomic_DNA"/>
</dbReference>
<dbReference type="EMBL" id="AFYH01143453">
    <property type="status" value="NOT_ANNOTATED_CDS"/>
    <property type="molecule type" value="Genomic_DNA"/>
</dbReference>
<dbReference type="InParanoid" id="H3AYA2"/>
<keyword evidence="2 6" id="KW-0472">Membrane</keyword>
<keyword evidence="5" id="KW-0393">Immunoglobulin domain</keyword>
<dbReference type="Pfam" id="PF08205">
    <property type="entry name" value="C2-set_2"/>
    <property type="match status" value="1"/>
</dbReference>
<dbReference type="InterPro" id="IPR013162">
    <property type="entry name" value="CD80_C2-set"/>
</dbReference>
<accession>H3AYA2</accession>
<feature type="domain" description="Ig-like" evidence="7">
    <location>
        <begin position="289"/>
        <end position="377"/>
    </location>
</feature>
<dbReference type="InterPro" id="IPR036179">
    <property type="entry name" value="Ig-like_dom_sf"/>
</dbReference>
<protein>
    <submittedName>
        <fullName evidence="8">Activated leukocyte cell adhesion molecule</fullName>
    </submittedName>
</protein>
<evidence type="ECO:0000256" key="4">
    <source>
        <dbReference type="ARBA" id="ARBA00023180"/>
    </source>
</evidence>
<dbReference type="FunCoup" id="H3AYA2">
    <property type="interactions" value="696"/>
</dbReference>
<keyword evidence="6" id="KW-1133">Transmembrane helix</keyword>
<proteinExistence type="predicted"/>
<dbReference type="SMART" id="SM00409">
    <property type="entry name" value="IG"/>
    <property type="match status" value="3"/>
</dbReference>
<dbReference type="GO" id="GO:0005886">
    <property type="term" value="C:plasma membrane"/>
    <property type="evidence" value="ECO:0007669"/>
    <property type="project" value="TreeGrafter"/>
</dbReference>
<dbReference type="OMA" id="FACSVTY"/>
<organism evidence="8 9">
    <name type="scientific">Latimeria chalumnae</name>
    <name type="common">Coelacanth</name>
    <dbReference type="NCBI Taxonomy" id="7897"/>
    <lineage>
        <taxon>Eukaryota</taxon>
        <taxon>Metazoa</taxon>
        <taxon>Chordata</taxon>
        <taxon>Craniata</taxon>
        <taxon>Vertebrata</taxon>
        <taxon>Euteleostomi</taxon>
        <taxon>Coelacanthiformes</taxon>
        <taxon>Coelacanthidae</taxon>
        <taxon>Latimeria</taxon>
    </lineage>
</organism>
<gene>
    <name evidence="8" type="primary">ALCAM</name>
</gene>
<feature type="domain" description="Ig-like" evidence="7">
    <location>
        <begin position="217"/>
        <end position="285"/>
    </location>
</feature>
<keyword evidence="9" id="KW-1185">Reference proteome</keyword>
<keyword evidence="3" id="KW-1015">Disulfide bond</keyword>
<reference evidence="9" key="1">
    <citation type="submission" date="2011-08" db="EMBL/GenBank/DDBJ databases">
        <title>The draft genome of Latimeria chalumnae.</title>
        <authorList>
            <person name="Di Palma F."/>
            <person name="Alfoldi J."/>
            <person name="Johnson J."/>
            <person name="Berlin A."/>
            <person name="Gnerre S."/>
            <person name="Jaffe D."/>
            <person name="MacCallum I."/>
            <person name="Young S."/>
            <person name="Walker B.J."/>
            <person name="Lander E."/>
            <person name="Lindblad-Toh K."/>
        </authorList>
    </citation>
    <scope>NUCLEOTIDE SEQUENCE [LARGE SCALE GENOMIC DNA]</scope>
    <source>
        <strain evidence="9">Wild caught</strain>
    </source>
</reference>
<dbReference type="GeneTree" id="ENSGT00940000156881"/>
<dbReference type="InterPro" id="IPR051275">
    <property type="entry name" value="Cell_adhesion_signaling"/>
</dbReference>
<dbReference type="InterPro" id="IPR003599">
    <property type="entry name" value="Ig_sub"/>
</dbReference>